<name>A0A3M7Q6M6_BRAPC</name>
<keyword evidence="2" id="KW-1185">Reference proteome</keyword>
<accession>A0A3M7Q6M6</accession>
<sequence length="61" mass="7275">MHTIKKSLIKLCNKLQTQNRFYKFFKLQQLIHSIYHLNSARLIIVLQALACRARLRVSLCF</sequence>
<evidence type="ECO:0000313" key="1">
    <source>
        <dbReference type="EMBL" id="RNA06832.1"/>
    </source>
</evidence>
<dbReference type="Proteomes" id="UP000276133">
    <property type="component" value="Unassembled WGS sequence"/>
</dbReference>
<reference evidence="1 2" key="1">
    <citation type="journal article" date="2018" name="Sci. Rep.">
        <title>Genomic signatures of local adaptation to the degree of environmental predictability in rotifers.</title>
        <authorList>
            <person name="Franch-Gras L."/>
            <person name="Hahn C."/>
            <person name="Garcia-Roger E.M."/>
            <person name="Carmona M.J."/>
            <person name="Serra M."/>
            <person name="Gomez A."/>
        </authorList>
    </citation>
    <scope>NUCLEOTIDE SEQUENCE [LARGE SCALE GENOMIC DNA]</scope>
    <source>
        <strain evidence="1">HYR1</strain>
    </source>
</reference>
<dbReference type="AlphaFoldDB" id="A0A3M7Q6M6"/>
<gene>
    <name evidence="1" type="ORF">BpHYR1_018279</name>
</gene>
<dbReference type="EMBL" id="REGN01007272">
    <property type="protein sequence ID" value="RNA06832.1"/>
    <property type="molecule type" value="Genomic_DNA"/>
</dbReference>
<evidence type="ECO:0000313" key="2">
    <source>
        <dbReference type="Proteomes" id="UP000276133"/>
    </source>
</evidence>
<protein>
    <submittedName>
        <fullName evidence="1">Uncharacterized protein</fullName>
    </submittedName>
</protein>
<proteinExistence type="predicted"/>
<comment type="caution">
    <text evidence="1">The sequence shown here is derived from an EMBL/GenBank/DDBJ whole genome shotgun (WGS) entry which is preliminary data.</text>
</comment>
<organism evidence="1 2">
    <name type="scientific">Brachionus plicatilis</name>
    <name type="common">Marine rotifer</name>
    <name type="synonym">Brachionus muelleri</name>
    <dbReference type="NCBI Taxonomy" id="10195"/>
    <lineage>
        <taxon>Eukaryota</taxon>
        <taxon>Metazoa</taxon>
        <taxon>Spiralia</taxon>
        <taxon>Gnathifera</taxon>
        <taxon>Rotifera</taxon>
        <taxon>Eurotatoria</taxon>
        <taxon>Monogononta</taxon>
        <taxon>Pseudotrocha</taxon>
        <taxon>Ploima</taxon>
        <taxon>Brachionidae</taxon>
        <taxon>Brachionus</taxon>
    </lineage>
</organism>